<dbReference type="GO" id="GO:0055085">
    <property type="term" value="P:transmembrane transport"/>
    <property type="evidence" value="ECO:0007669"/>
    <property type="project" value="InterPro"/>
</dbReference>
<dbReference type="CDD" id="cd06261">
    <property type="entry name" value="TM_PBP2"/>
    <property type="match status" value="1"/>
</dbReference>
<evidence type="ECO:0000256" key="4">
    <source>
        <dbReference type="ARBA" id="ARBA00022692"/>
    </source>
</evidence>
<evidence type="ECO:0000259" key="8">
    <source>
        <dbReference type="PROSITE" id="PS50928"/>
    </source>
</evidence>
<dbReference type="InterPro" id="IPR000515">
    <property type="entry name" value="MetI-like"/>
</dbReference>
<dbReference type="SUPFAM" id="SSF161098">
    <property type="entry name" value="MetI-like"/>
    <property type="match status" value="1"/>
</dbReference>
<evidence type="ECO:0000256" key="7">
    <source>
        <dbReference type="RuleBase" id="RU363032"/>
    </source>
</evidence>
<dbReference type="EMBL" id="CP017560">
    <property type="protein sequence ID" value="AOV09160.1"/>
    <property type="molecule type" value="Genomic_DNA"/>
</dbReference>
<keyword evidence="3" id="KW-1003">Cell membrane</keyword>
<feature type="transmembrane region" description="Helical" evidence="7">
    <location>
        <begin position="122"/>
        <end position="143"/>
    </location>
</feature>
<feature type="transmembrane region" description="Helical" evidence="7">
    <location>
        <begin position="226"/>
        <end position="245"/>
    </location>
</feature>
<keyword evidence="5 7" id="KW-1133">Transmembrane helix</keyword>
<dbReference type="Proteomes" id="UP000185746">
    <property type="component" value="Chromosome"/>
</dbReference>
<name>A0A1D8JKF5_9BACL</name>
<keyword evidence="6 7" id="KW-0472">Membrane</keyword>
<feature type="transmembrane region" description="Helical" evidence="7">
    <location>
        <begin position="53"/>
        <end position="77"/>
    </location>
</feature>
<organism evidence="9 10">
    <name type="scientific">Sporosarcina ureilytica</name>
    <dbReference type="NCBI Taxonomy" id="298596"/>
    <lineage>
        <taxon>Bacteria</taxon>
        <taxon>Bacillati</taxon>
        <taxon>Bacillota</taxon>
        <taxon>Bacilli</taxon>
        <taxon>Bacillales</taxon>
        <taxon>Caryophanaceae</taxon>
        <taxon>Sporosarcina</taxon>
    </lineage>
</organism>
<accession>A0A1D8JKF5</accession>
<comment type="similarity">
    <text evidence="7">Belongs to the binding-protein-dependent transport system permease family.</text>
</comment>
<evidence type="ECO:0000256" key="6">
    <source>
        <dbReference type="ARBA" id="ARBA00023136"/>
    </source>
</evidence>
<evidence type="ECO:0000256" key="2">
    <source>
        <dbReference type="ARBA" id="ARBA00022448"/>
    </source>
</evidence>
<protein>
    <submittedName>
        <fullName evidence="9">Sugar ABC transporter permease</fullName>
    </submittedName>
</protein>
<dbReference type="InterPro" id="IPR035906">
    <property type="entry name" value="MetI-like_sf"/>
</dbReference>
<dbReference type="PANTHER" id="PTHR43744">
    <property type="entry name" value="ABC TRANSPORTER PERMEASE PROTEIN MG189-RELATED-RELATED"/>
    <property type="match status" value="1"/>
</dbReference>
<dbReference type="GO" id="GO:0005886">
    <property type="term" value="C:plasma membrane"/>
    <property type="evidence" value="ECO:0007669"/>
    <property type="project" value="UniProtKB-SubCell"/>
</dbReference>
<dbReference type="Pfam" id="PF00528">
    <property type="entry name" value="BPD_transp_1"/>
    <property type="match status" value="1"/>
</dbReference>
<dbReference type="Gene3D" id="1.10.3720.10">
    <property type="entry name" value="MetI-like"/>
    <property type="match status" value="1"/>
</dbReference>
<evidence type="ECO:0000313" key="9">
    <source>
        <dbReference type="EMBL" id="AOV09160.1"/>
    </source>
</evidence>
<feature type="transmembrane region" description="Helical" evidence="7">
    <location>
        <begin position="89"/>
        <end position="110"/>
    </location>
</feature>
<dbReference type="KEGG" id="surl:BI350_08070"/>
<dbReference type="PROSITE" id="PS50928">
    <property type="entry name" value="ABC_TM1"/>
    <property type="match status" value="1"/>
</dbReference>
<evidence type="ECO:0000313" key="10">
    <source>
        <dbReference type="Proteomes" id="UP000185746"/>
    </source>
</evidence>
<sequence length="260" mass="29371">MIIGIVAVSFPFVWMILSSVKSTADFYSFSFWPKSLDFSGYQYVFEKTDFTRWYLNSFIVAIVVTISNIIFCSLIGYTLAKFRFTGAKLIFLIILSTMMIPTEMLIIPWYVFSSDFQWVDTYWGLIFPGLMEAFGIFLMRQFMLSVPEDILDAARIDGMGEFKIWLKIAMPQVKPAISALAIITFLGNWNAYLWPVIVTNTAAMRTLPVGIAMYGTSDAGGIQWNTIMAMSSLTVIPMIIVFLIFQRQIVEGIALSGTKG</sequence>
<feature type="domain" description="ABC transmembrane type-1" evidence="8">
    <location>
        <begin position="54"/>
        <end position="245"/>
    </location>
</feature>
<evidence type="ECO:0000256" key="1">
    <source>
        <dbReference type="ARBA" id="ARBA00004651"/>
    </source>
</evidence>
<dbReference type="PANTHER" id="PTHR43744:SF12">
    <property type="entry name" value="ABC TRANSPORTER PERMEASE PROTEIN MG189-RELATED"/>
    <property type="match status" value="1"/>
</dbReference>
<keyword evidence="4 7" id="KW-0812">Transmembrane</keyword>
<evidence type="ECO:0000256" key="5">
    <source>
        <dbReference type="ARBA" id="ARBA00022989"/>
    </source>
</evidence>
<gene>
    <name evidence="9" type="ORF">BI350_08070</name>
</gene>
<reference evidence="9 10" key="1">
    <citation type="submission" date="2016-09" db="EMBL/GenBank/DDBJ databases">
        <title>Complete genome sequence of the Lysinibacillus sphaericus LMG 22257, a specie of Bacillus with ureolytic activity that can effectively biodeposit calcium carbonate.</title>
        <authorList>
            <person name="Yan W."/>
        </authorList>
    </citation>
    <scope>NUCLEOTIDE SEQUENCE [LARGE SCALE GENOMIC DNA]</scope>
    <source>
        <strain evidence="9 10">LMG 22257</strain>
    </source>
</reference>
<dbReference type="AlphaFoldDB" id="A0A1D8JKF5"/>
<keyword evidence="2 7" id="KW-0813">Transport</keyword>
<evidence type="ECO:0000256" key="3">
    <source>
        <dbReference type="ARBA" id="ARBA00022475"/>
    </source>
</evidence>
<keyword evidence="10" id="KW-1185">Reference proteome</keyword>
<proteinExistence type="inferred from homology"/>
<comment type="subcellular location">
    <subcellularLocation>
        <location evidence="1 7">Cell membrane</location>
        <topology evidence="1 7">Multi-pass membrane protein</topology>
    </subcellularLocation>
</comment>